<sequence length="43" mass="4886">MLRECIKYPTLANALLDIYWSQVASSCFSSMLNCQTSILLLML</sequence>
<reference evidence="1" key="1">
    <citation type="submission" date="2014-09" db="EMBL/GenBank/DDBJ databases">
        <authorList>
            <person name="Magalhaes I.L.F."/>
            <person name="Oliveira U."/>
            <person name="Santos F.R."/>
            <person name="Vidigal T.H.D.A."/>
            <person name="Brescovit A.D."/>
            <person name="Santos A.J."/>
        </authorList>
    </citation>
    <scope>NUCLEOTIDE SEQUENCE</scope>
    <source>
        <tissue evidence="1">Shoot tissue taken approximately 20 cm above the soil surface</tissue>
    </source>
</reference>
<name>A0A0A9HEK8_ARUDO</name>
<organism evidence="1">
    <name type="scientific">Arundo donax</name>
    <name type="common">Giant reed</name>
    <name type="synonym">Donax arundinaceus</name>
    <dbReference type="NCBI Taxonomy" id="35708"/>
    <lineage>
        <taxon>Eukaryota</taxon>
        <taxon>Viridiplantae</taxon>
        <taxon>Streptophyta</taxon>
        <taxon>Embryophyta</taxon>
        <taxon>Tracheophyta</taxon>
        <taxon>Spermatophyta</taxon>
        <taxon>Magnoliopsida</taxon>
        <taxon>Liliopsida</taxon>
        <taxon>Poales</taxon>
        <taxon>Poaceae</taxon>
        <taxon>PACMAD clade</taxon>
        <taxon>Arundinoideae</taxon>
        <taxon>Arundineae</taxon>
        <taxon>Arundo</taxon>
    </lineage>
</organism>
<evidence type="ECO:0000313" key="1">
    <source>
        <dbReference type="EMBL" id="JAE35172.1"/>
    </source>
</evidence>
<reference evidence="1" key="2">
    <citation type="journal article" date="2015" name="Data Brief">
        <title>Shoot transcriptome of the giant reed, Arundo donax.</title>
        <authorList>
            <person name="Barrero R.A."/>
            <person name="Guerrero F.D."/>
            <person name="Moolhuijzen P."/>
            <person name="Goolsby J.A."/>
            <person name="Tidwell J."/>
            <person name="Bellgard S.E."/>
            <person name="Bellgard M.I."/>
        </authorList>
    </citation>
    <scope>NUCLEOTIDE SEQUENCE</scope>
    <source>
        <tissue evidence="1">Shoot tissue taken approximately 20 cm above the soil surface</tissue>
    </source>
</reference>
<dbReference type="AlphaFoldDB" id="A0A0A9HEK8"/>
<accession>A0A0A9HEK8</accession>
<dbReference type="EMBL" id="GBRH01162724">
    <property type="protein sequence ID" value="JAE35172.1"/>
    <property type="molecule type" value="Transcribed_RNA"/>
</dbReference>
<protein>
    <submittedName>
        <fullName evidence="1">Protein Mo25</fullName>
    </submittedName>
</protein>
<proteinExistence type="predicted"/>